<evidence type="ECO:0000313" key="3">
    <source>
        <dbReference type="EMBL" id="KQL19316.1"/>
    </source>
</evidence>
<comment type="caution">
    <text evidence="3">The sequence shown here is derived from an EMBL/GenBank/DDBJ whole genome shotgun (WGS) entry which is preliminary data.</text>
</comment>
<reference evidence="3 4" key="1">
    <citation type="submission" date="2015-09" db="EMBL/GenBank/DDBJ databases">
        <title>Genome sequencing project for genomic taxonomy and phylogenomics of Bacillus-like bacteria.</title>
        <authorList>
            <person name="Liu B."/>
            <person name="Wang J."/>
            <person name="Zhu Y."/>
            <person name="Liu G."/>
            <person name="Chen Q."/>
            <person name="Chen Z."/>
            <person name="Lan J."/>
            <person name="Che J."/>
            <person name="Ge C."/>
            <person name="Shi H."/>
            <person name="Pan Z."/>
            <person name="Liu X."/>
        </authorList>
    </citation>
    <scope>NUCLEOTIDE SEQUENCE [LARGE SCALE GENOMIC DNA]</scope>
    <source>
        <strain evidence="3 4">FJAT-18043</strain>
    </source>
</reference>
<dbReference type="Proteomes" id="UP000050996">
    <property type="component" value="Unassembled WGS sequence"/>
</dbReference>
<dbReference type="GO" id="GO:0071770">
    <property type="term" value="P:DIM/DIP cell wall layer assembly"/>
    <property type="evidence" value="ECO:0007669"/>
    <property type="project" value="TreeGrafter"/>
</dbReference>
<name>A0A0Q3SID7_9BACI</name>
<dbReference type="Gene3D" id="3.40.50.150">
    <property type="entry name" value="Vaccinia Virus protein VP39"/>
    <property type="match status" value="1"/>
</dbReference>
<evidence type="ECO:0000256" key="2">
    <source>
        <dbReference type="ARBA" id="ARBA00022679"/>
    </source>
</evidence>
<dbReference type="EMBL" id="LJIX01000006">
    <property type="protein sequence ID" value="KQL19316.1"/>
    <property type="molecule type" value="Genomic_DNA"/>
</dbReference>
<dbReference type="InterPro" id="IPR029063">
    <property type="entry name" value="SAM-dependent_MTases_sf"/>
</dbReference>
<sequence length="228" mass="26720">MDWIYYKPLFEYDNYHISIKDNSAWSGHRNFAYDLVRFMKPKKIVELGTHYGASFFSFCQALKDEGLSSKCFAIDTWQGDEHSGLYGEDVFLTVKDIVDLYYSSIAELVRTTFDEAVSRFEDQSINILHIDGYHTFEAVSHDYQTWLPKLSDNGVILFHDISFYDNEFGVYKLWNMLKEDYPAFEFKHAFGLGVLFPKGNSKKFNEIIQRATELQKRYEKLSKYTGLS</sequence>
<keyword evidence="2" id="KW-0808">Transferase</keyword>
<keyword evidence="4" id="KW-1185">Reference proteome</keyword>
<evidence type="ECO:0000313" key="4">
    <source>
        <dbReference type="Proteomes" id="UP000050996"/>
    </source>
</evidence>
<dbReference type="Pfam" id="PF13578">
    <property type="entry name" value="Methyltransf_24"/>
    <property type="match status" value="1"/>
</dbReference>
<evidence type="ECO:0008006" key="5">
    <source>
        <dbReference type="Google" id="ProtNLM"/>
    </source>
</evidence>
<dbReference type="AlphaFoldDB" id="A0A0Q3SID7"/>
<dbReference type="GO" id="GO:0008168">
    <property type="term" value="F:methyltransferase activity"/>
    <property type="evidence" value="ECO:0007669"/>
    <property type="project" value="UniProtKB-KW"/>
</dbReference>
<protein>
    <recommendedName>
        <fullName evidence="5">Class I SAM-dependent methyltransferase</fullName>
    </recommendedName>
</protein>
<dbReference type="PATRIC" id="fig|1637975.4.peg.2337"/>
<dbReference type="PANTHER" id="PTHR40048">
    <property type="entry name" value="RHAMNOSYL O-METHYLTRANSFERASE"/>
    <property type="match status" value="1"/>
</dbReference>
<dbReference type="PANTHER" id="PTHR40048:SF1">
    <property type="entry name" value="RHAMNOSYL O-METHYLTRANSFERASE"/>
    <property type="match status" value="1"/>
</dbReference>
<dbReference type="RefSeq" id="WP_053475841.1">
    <property type="nucleotide sequence ID" value="NZ_CP041305.1"/>
</dbReference>
<dbReference type="GO" id="GO:0005886">
    <property type="term" value="C:plasma membrane"/>
    <property type="evidence" value="ECO:0007669"/>
    <property type="project" value="TreeGrafter"/>
</dbReference>
<evidence type="ECO:0000256" key="1">
    <source>
        <dbReference type="ARBA" id="ARBA00022603"/>
    </source>
</evidence>
<dbReference type="SUPFAM" id="SSF53335">
    <property type="entry name" value="S-adenosyl-L-methionine-dependent methyltransferases"/>
    <property type="match status" value="1"/>
</dbReference>
<gene>
    <name evidence="3" type="ORF">AN957_12540</name>
</gene>
<organism evidence="3 4">
    <name type="scientific">Cytobacillus solani</name>
    <dbReference type="NCBI Taxonomy" id="1637975"/>
    <lineage>
        <taxon>Bacteria</taxon>
        <taxon>Bacillati</taxon>
        <taxon>Bacillota</taxon>
        <taxon>Bacilli</taxon>
        <taxon>Bacillales</taxon>
        <taxon>Bacillaceae</taxon>
        <taxon>Cytobacillus</taxon>
    </lineage>
</organism>
<dbReference type="GO" id="GO:0032259">
    <property type="term" value="P:methylation"/>
    <property type="evidence" value="ECO:0007669"/>
    <property type="project" value="UniProtKB-KW"/>
</dbReference>
<dbReference type="STRING" id="1637975.AN957_12540"/>
<proteinExistence type="predicted"/>
<accession>A0A0Q3SID7</accession>
<keyword evidence="1" id="KW-0489">Methyltransferase</keyword>